<keyword evidence="2" id="KW-1185">Reference proteome</keyword>
<dbReference type="AlphaFoldDB" id="A0A9E7EPR4"/>
<sequence length="98" mass="10855">MIRSLLSLGTQLKQWEDSRQEQAKVAANFSAATGFKLMHLVTCGVEGEKSFDYPAEIIGHRGVKGNLSAVRSPCDQPDSSLLKQPTERKPKLAFLCRH</sequence>
<dbReference type="EMBL" id="CP097503">
    <property type="protein sequence ID" value="URD81053.1"/>
    <property type="molecule type" value="Genomic_DNA"/>
</dbReference>
<accession>A0A9E7EPR4</accession>
<name>A0A9E7EPR4_9LILI</name>
<evidence type="ECO:0000313" key="2">
    <source>
        <dbReference type="Proteomes" id="UP001055439"/>
    </source>
</evidence>
<dbReference type="Proteomes" id="UP001055439">
    <property type="component" value="Chromosome 10"/>
</dbReference>
<reference evidence="1" key="1">
    <citation type="submission" date="2022-05" db="EMBL/GenBank/DDBJ databases">
        <title>The Musa troglodytarum L. genome provides insights into the mechanism of non-climacteric behaviour and enrichment of carotenoids.</title>
        <authorList>
            <person name="Wang J."/>
        </authorList>
    </citation>
    <scope>NUCLEOTIDE SEQUENCE</scope>
    <source>
        <tissue evidence="1">Leaf</tissue>
    </source>
</reference>
<protein>
    <submittedName>
        <fullName evidence="1">Uncharacterized protein</fullName>
    </submittedName>
</protein>
<organism evidence="1 2">
    <name type="scientific">Musa troglodytarum</name>
    <name type="common">fe'i banana</name>
    <dbReference type="NCBI Taxonomy" id="320322"/>
    <lineage>
        <taxon>Eukaryota</taxon>
        <taxon>Viridiplantae</taxon>
        <taxon>Streptophyta</taxon>
        <taxon>Embryophyta</taxon>
        <taxon>Tracheophyta</taxon>
        <taxon>Spermatophyta</taxon>
        <taxon>Magnoliopsida</taxon>
        <taxon>Liliopsida</taxon>
        <taxon>Zingiberales</taxon>
        <taxon>Musaceae</taxon>
        <taxon>Musa</taxon>
    </lineage>
</organism>
<proteinExistence type="predicted"/>
<evidence type="ECO:0000313" key="1">
    <source>
        <dbReference type="EMBL" id="URD81053.1"/>
    </source>
</evidence>
<gene>
    <name evidence="1" type="ORF">MUK42_21978</name>
</gene>